<keyword evidence="4" id="KW-1133">Transmembrane helix</keyword>
<accession>A0AAU7U713</accession>
<evidence type="ECO:0000256" key="1">
    <source>
        <dbReference type="ARBA" id="ARBA00022801"/>
    </source>
</evidence>
<sequence length="439" mass="47405">MRPFEWALFLSFLPMWGLTAGRWGRRGALAALLPLVAAVAQLVLEGARLEVLPLDVLAGLALLRVRPPRPHRWWALAGFAVVYVLAGLVPGWLLPVLTLPDPSGPHPVGVVDRVLTDPARHRRLMVTVWYPAARRGPRAPLFSTPDAVTTGLASAFGVPLAAPALRHLRYSTIAATAGAPALTGRGAFPVLISSHGMVGLRSQNSGSFQDLASWGYVVVAIDHTDAAAVTVFPDGEVRPFDLRRFGLRPQDAGRVNEVLLPVWVADQRLVYDAVARWQRDDPLLAGRLDTARMASLGHSFGGVVSLAVCRVDVRCRAAVNLDGGYQPGVMPPPAHRPLLILSSEGSDDNPTATGAWARIVTQARGPAFWLTVPHSTHLSLTVAPFISPLLVPHGADPRTDLRTLNGVLRAFVDRYVRGNGVPFERAPAVRAMRRRVTRP</sequence>
<evidence type="ECO:0008006" key="6">
    <source>
        <dbReference type="Google" id="ProtNLM"/>
    </source>
</evidence>
<keyword evidence="2" id="KW-0442">Lipid degradation</keyword>
<keyword evidence="1" id="KW-0378">Hydrolase</keyword>
<protein>
    <recommendedName>
        <fullName evidence="6">Platelet-activating factor acetylhydrolase</fullName>
    </recommendedName>
</protein>
<proteinExistence type="predicted"/>
<organism evidence="5">
    <name type="scientific">Deinococcus sonorensis KR-87</name>
    <dbReference type="NCBI Taxonomy" id="694439"/>
    <lineage>
        <taxon>Bacteria</taxon>
        <taxon>Thermotogati</taxon>
        <taxon>Deinococcota</taxon>
        <taxon>Deinococci</taxon>
        <taxon>Deinococcales</taxon>
        <taxon>Deinococcaceae</taxon>
        <taxon>Deinococcus</taxon>
    </lineage>
</organism>
<evidence type="ECO:0000256" key="4">
    <source>
        <dbReference type="SAM" id="Phobius"/>
    </source>
</evidence>
<dbReference type="PANTHER" id="PTHR10272:SF0">
    <property type="entry name" value="PLATELET-ACTIVATING FACTOR ACETYLHYDROLASE"/>
    <property type="match status" value="1"/>
</dbReference>
<evidence type="ECO:0000256" key="3">
    <source>
        <dbReference type="ARBA" id="ARBA00023098"/>
    </source>
</evidence>
<dbReference type="GO" id="GO:0016042">
    <property type="term" value="P:lipid catabolic process"/>
    <property type="evidence" value="ECO:0007669"/>
    <property type="project" value="UniProtKB-KW"/>
</dbReference>
<dbReference type="EMBL" id="CP158297">
    <property type="protein sequence ID" value="XBV83903.1"/>
    <property type="molecule type" value="Genomic_DNA"/>
</dbReference>
<reference evidence="5" key="1">
    <citation type="submission" date="2024-06" db="EMBL/GenBank/DDBJ databases">
        <title>Draft Genome Sequence of Deinococcus sonorensis Type Strain KR-87, a Biofilm Producing Representative of the Genus Deinococcus.</title>
        <authorList>
            <person name="Boren L.S."/>
            <person name="Grosso R.A."/>
            <person name="Hugenberg-Cox A.N."/>
            <person name="Hill J.T.E."/>
            <person name="Albert C.M."/>
            <person name="Tuohy J.M."/>
        </authorList>
    </citation>
    <scope>NUCLEOTIDE SEQUENCE</scope>
    <source>
        <strain evidence="5">KR-87</strain>
        <plasmid evidence="5">pDson01</plasmid>
    </source>
</reference>
<keyword evidence="4" id="KW-0472">Membrane</keyword>
<keyword evidence="3" id="KW-0443">Lipid metabolism</keyword>
<gene>
    <name evidence="5" type="ORF">ABOD76_02035</name>
</gene>
<feature type="transmembrane region" description="Helical" evidence="4">
    <location>
        <begin position="73"/>
        <end position="93"/>
    </location>
</feature>
<geneLocation type="plasmid" evidence="5">
    <name>pDson01</name>
</geneLocation>
<dbReference type="PANTHER" id="PTHR10272">
    <property type="entry name" value="PLATELET-ACTIVATING FACTOR ACETYLHYDROLASE"/>
    <property type="match status" value="1"/>
</dbReference>
<evidence type="ECO:0000256" key="2">
    <source>
        <dbReference type="ARBA" id="ARBA00022963"/>
    </source>
</evidence>
<keyword evidence="5" id="KW-0614">Plasmid</keyword>
<dbReference type="Pfam" id="PF03403">
    <property type="entry name" value="PAF-AH_p_II"/>
    <property type="match status" value="1"/>
</dbReference>
<dbReference type="KEGG" id="dsc:ABOD76_02035"/>
<keyword evidence="4" id="KW-0812">Transmembrane</keyword>
<dbReference type="Gene3D" id="3.40.50.1820">
    <property type="entry name" value="alpha/beta hydrolase"/>
    <property type="match status" value="1"/>
</dbReference>
<dbReference type="InterPro" id="IPR029058">
    <property type="entry name" value="AB_hydrolase_fold"/>
</dbReference>
<dbReference type="AlphaFoldDB" id="A0AAU7U713"/>
<name>A0AAU7U713_9DEIO</name>
<dbReference type="SUPFAM" id="SSF53474">
    <property type="entry name" value="alpha/beta-Hydrolases"/>
    <property type="match status" value="1"/>
</dbReference>
<dbReference type="RefSeq" id="WP_350241745.1">
    <property type="nucleotide sequence ID" value="NZ_CP158297.1"/>
</dbReference>
<dbReference type="GO" id="GO:0003847">
    <property type="term" value="F:1-alkyl-2-acetylglycerophosphocholine esterase activity"/>
    <property type="evidence" value="ECO:0007669"/>
    <property type="project" value="TreeGrafter"/>
</dbReference>
<evidence type="ECO:0000313" key="5">
    <source>
        <dbReference type="EMBL" id="XBV83903.1"/>
    </source>
</evidence>